<dbReference type="InterPro" id="IPR009091">
    <property type="entry name" value="RCC1/BLIP-II"/>
</dbReference>
<dbReference type="AlphaFoldDB" id="A0A812LYM0"/>
<accession>A0A812LYM0</accession>
<dbReference type="PANTHER" id="PTHR45982">
    <property type="entry name" value="REGULATOR OF CHROMOSOME CONDENSATION"/>
    <property type="match status" value="1"/>
</dbReference>
<dbReference type="OrthoDB" id="5370059at2759"/>
<sequence>MKLHVWTDRHLLLDAGETHVVCRIDMMYIPPESSLLALNSSQFGGHKTCLLDGLEPPSRRVSFMATIEVRAIAGDVVLGPVCFEKPPCVSEILGRLQQSLELLPSQEIVLMEDSAILPDTRKLQGGSAADPMVLTMVTSKRSLQAIVWGRSTRGPQWSKVEEQLKRGIVAVASTCDAFAALTEDGSVITWGEGEEDDGGDSEGVLGLDQGVVQVVGNGQAFAAVKTGGELVAWGGADCGGKPSPEITAQLRDGVVSVARTLQAFAAVKENGEVVTWGDPAFGGDSSSTAGSLKGVISVVGTWGFGGGAFAALTDTGGVITWGDPEVSDLGSAAELVQSGVTSICPSGSSFAALKTTGEVVCWGCEGKGGDMFVSWSDEEAGKTNYSVKEKLSKGVVSIVGSDDVFVALKEGGEVVAWGVAEDGAHLDEELVTELGSDVLSISANVAAFAALKVGGRVVAWGVYHGDARSVVQLESGVARIPSFMIPNVMTFAALKEDGSLVVWGDHDYSSCALMAPYDELQSDVVDVVGNSSGYVALKYTPALQGLEA</sequence>
<dbReference type="Gene3D" id="2.130.10.30">
    <property type="entry name" value="Regulator of chromosome condensation 1/beta-lactamase-inhibitor protein II"/>
    <property type="match status" value="2"/>
</dbReference>
<dbReference type="Proteomes" id="UP000604046">
    <property type="component" value="Unassembled WGS sequence"/>
</dbReference>
<reference evidence="1" key="1">
    <citation type="submission" date="2021-02" db="EMBL/GenBank/DDBJ databases">
        <authorList>
            <person name="Dougan E. K."/>
            <person name="Rhodes N."/>
            <person name="Thang M."/>
            <person name="Chan C."/>
        </authorList>
    </citation>
    <scope>NUCLEOTIDE SEQUENCE</scope>
</reference>
<organism evidence="1 2">
    <name type="scientific">Symbiodinium natans</name>
    <dbReference type="NCBI Taxonomy" id="878477"/>
    <lineage>
        <taxon>Eukaryota</taxon>
        <taxon>Sar</taxon>
        <taxon>Alveolata</taxon>
        <taxon>Dinophyceae</taxon>
        <taxon>Suessiales</taxon>
        <taxon>Symbiodiniaceae</taxon>
        <taxon>Symbiodinium</taxon>
    </lineage>
</organism>
<dbReference type="EMBL" id="CAJNDS010001136">
    <property type="protein sequence ID" value="CAE7249264.1"/>
    <property type="molecule type" value="Genomic_DNA"/>
</dbReference>
<protein>
    <submittedName>
        <fullName evidence="1">Herc2 protein</fullName>
    </submittedName>
</protein>
<dbReference type="PANTHER" id="PTHR45982:SF1">
    <property type="entry name" value="REGULATOR OF CHROMOSOME CONDENSATION"/>
    <property type="match status" value="1"/>
</dbReference>
<gene>
    <name evidence="1" type="primary">Herc2</name>
    <name evidence="1" type="ORF">SNAT2548_LOCUS12135</name>
</gene>
<evidence type="ECO:0000313" key="1">
    <source>
        <dbReference type="EMBL" id="CAE7249264.1"/>
    </source>
</evidence>
<dbReference type="SUPFAM" id="SSF50985">
    <property type="entry name" value="RCC1/BLIP-II"/>
    <property type="match status" value="1"/>
</dbReference>
<proteinExistence type="predicted"/>
<dbReference type="InterPro" id="IPR051553">
    <property type="entry name" value="Ran_GTPase-activating"/>
</dbReference>
<comment type="caution">
    <text evidence="1">The sequence shown here is derived from an EMBL/GenBank/DDBJ whole genome shotgun (WGS) entry which is preliminary data.</text>
</comment>
<keyword evidence="2" id="KW-1185">Reference proteome</keyword>
<name>A0A812LYM0_9DINO</name>
<evidence type="ECO:0000313" key="2">
    <source>
        <dbReference type="Proteomes" id="UP000604046"/>
    </source>
</evidence>